<proteinExistence type="inferred from homology"/>
<dbReference type="EMBL" id="JBHTIU010000075">
    <property type="protein sequence ID" value="MFD0871261.1"/>
    <property type="molecule type" value="Genomic_DNA"/>
</dbReference>
<dbReference type="SUPFAM" id="SSF55811">
    <property type="entry name" value="Nudix"/>
    <property type="match status" value="1"/>
</dbReference>
<comment type="similarity">
    <text evidence="3">Belongs to the Nudix hydrolase family.</text>
</comment>
<keyword evidence="2 3" id="KW-0378">Hydrolase</keyword>
<organism evidence="5 6">
    <name type="scientific">Paenibacillus residui</name>
    <dbReference type="NCBI Taxonomy" id="629724"/>
    <lineage>
        <taxon>Bacteria</taxon>
        <taxon>Bacillati</taxon>
        <taxon>Bacillota</taxon>
        <taxon>Bacilli</taxon>
        <taxon>Bacillales</taxon>
        <taxon>Paenibacillaceae</taxon>
        <taxon>Paenibacillus</taxon>
    </lineage>
</organism>
<dbReference type="GO" id="GO:0016787">
    <property type="term" value="F:hydrolase activity"/>
    <property type="evidence" value="ECO:0007669"/>
    <property type="project" value="UniProtKB-KW"/>
</dbReference>
<dbReference type="PRINTS" id="PR00502">
    <property type="entry name" value="NUDIXFAMILY"/>
</dbReference>
<sequence length="137" mass="15584">MKHWSGSAGVCVNESKQILMVLQGKPEEKKVWSVTSGGQEEGETLEECCIREIHEETGYRAKVIRKLFEKKGTHLQTEFTVTYYEVEKVGGAAAIQDPDGLIYEVAWKSASELEDLELAFPEDRSFLLDYLKQIEPR</sequence>
<gene>
    <name evidence="5" type="ORF">ACFQ03_19130</name>
</gene>
<dbReference type="InterPro" id="IPR020476">
    <property type="entry name" value="Nudix_hydrolase"/>
</dbReference>
<evidence type="ECO:0000313" key="6">
    <source>
        <dbReference type="Proteomes" id="UP001597120"/>
    </source>
</evidence>
<comment type="cofactor">
    <cofactor evidence="1">
        <name>Mg(2+)</name>
        <dbReference type="ChEBI" id="CHEBI:18420"/>
    </cofactor>
</comment>
<dbReference type="CDD" id="cd02883">
    <property type="entry name" value="NUDIX_Hydrolase"/>
    <property type="match status" value="1"/>
</dbReference>
<evidence type="ECO:0000256" key="2">
    <source>
        <dbReference type="ARBA" id="ARBA00022801"/>
    </source>
</evidence>
<dbReference type="Proteomes" id="UP001597120">
    <property type="component" value="Unassembled WGS sequence"/>
</dbReference>
<evidence type="ECO:0000256" key="3">
    <source>
        <dbReference type="RuleBase" id="RU003476"/>
    </source>
</evidence>
<evidence type="ECO:0000256" key="1">
    <source>
        <dbReference type="ARBA" id="ARBA00001946"/>
    </source>
</evidence>
<dbReference type="Gene3D" id="3.90.79.10">
    <property type="entry name" value="Nucleoside Triphosphate Pyrophosphohydrolase"/>
    <property type="match status" value="1"/>
</dbReference>
<comment type="caution">
    <text evidence="5">The sequence shown here is derived from an EMBL/GenBank/DDBJ whole genome shotgun (WGS) entry which is preliminary data.</text>
</comment>
<dbReference type="PROSITE" id="PS00893">
    <property type="entry name" value="NUDIX_BOX"/>
    <property type="match status" value="1"/>
</dbReference>
<dbReference type="InterPro" id="IPR000086">
    <property type="entry name" value="NUDIX_hydrolase_dom"/>
</dbReference>
<evidence type="ECO:0000259" key="4">
    <source>
        <dbReference type="PROSITE" id="PS51462"/>
    </source>
</evidence>
<dbReference type="InterPro" id="IPR020084">
    <property type="entry name" value="NUDIX_hydrolase_CS"/>
</dbReference>
<dbReference type="PROSITE" id="PS51462">
    <property type="entry name" value="NUDIX"/>
    <property type="match status" value="1"/>
</dbReference>
<dbReference type="Pfam" id="PF00293">
    <property type="entry name" value="NUDIX"/>
    <property type="match status" value="1"/>
</dbReference>
<evidence type="ECO:0000313" key="5">
    <source>
        <dbReference type="EMBL" id="MFD0871261.1"/>
    </source>
</evidence>
<accession>A0ABW3DD36</accession>
<dbReference type="RefSeq" id="WP_379290209.1">
    <property type="nucleotide sequence ID" value="NZ_JBHTIU010000075.1"/>
</dbReference>
<dbReference type="PANTHER" id="PTHR43046">
    <property type="entry name" value="GDP-MANNOSE MANNOSYL HYDROLASE"/>
    <property type="match status" value="1"/>
</dbReference>
<name>A0ABW3DD36_9BACL</name>
<protein>
    <submittedName>
        <fullName evidence="5">NUDIX hydrolase</fullName>
        <ecNumber evidence="5">3.6.-.-</ecNumber>
    </submittedName>
</protein>
<keyword evidence="6" id="KW-1185">Reference proteome</keyword>
<dbReference type="EC" id="3.6.-.-" evidence="5"/>
<feature type="domain" description="Nudix hydrolase" evidence="4">
    <location>
        <begin position="1"/>
        <end position="131"/>
    </location>
</feature>
<dbReference type="InterPro" id="IPR015797">
    <property type="entry name" value="NUDIX_hydrolase-like_dom_sf"/>
</dbReference>
<reference evidence="6" key="1">
    <citation type="journal article" date="2019" name="Int. J. Syst. Evol. Microbiol.">
        <title>The Global Catalogue of Microorganisms (GCM) 10K type strain sequencing project: providing services to taxonomists for standard genome sequencing and annotation.</title>
        <authorList>
            <consortium name="The Broad Institute Genomics Platform"/>
            <consortium name="The Broad Institute Genome Sequencing Center for Infectious Disease"/>
            <person name="Wu L."/>
            <person name="Ma J."/>
        </authorList>
    </citation>
    <scope>NUCLEOTIDE SEQUENCE [LARGE SCALE GENOMIC DNA]</scope>
    <source>
        <strain evidence="6">CCUG 57263</strain>
    </source>
</reference>
<dbReference type="PANTHER" id="PTHR43046:SF2">
    <property type="entry name" value="8-OXO-DGTP DIPHOSPHATASE-RELATED"/>
    <property type="match status" value="1"/>
</dbReference>